<proteinExistence type="predicted"/>
<dbReference type="GO" id="GO:0003677">
    <property type="term" value="F:DNA binding"/>
    <property type="evidence" value="ECO:0007669"/>
    <property type="project" value="InterPro"/>
</dbReference>
<dbReference type="PANTHER" id="PTHR30349">
    <property type="entry name" value="PHAGE INTEGRASE-RELATED"/>
    <property type="match status" value="1"/>
</dbReference>
<keyword evidence="2" id="KW-0233">DNA recombination</keyword>
<dbReference type="RefSeq" id="WP_191817868.1">
    <property type="nucleotide sequence ID" value="NZ_JACYFT010000001.1"/>
</dbReference>
<accession>A0A927IIA5</accession>
<evidence type="ECO:0000256" key="1">
    <source>
        <dbReference type="ARBA" id="ARBA00022908"/>
    </source>
</evidence>
<sequence>MAKAKTLSSTELRRVLDYIATRKHAARNRATLLLTHWGGMRVGEVAALRYCDVLNSDGTVKDEINLSAEQTKGKHSRTVFISGKLRKEVAAYIAAHPMKDGEHALFYTQKNPKRGFTANTLTQYFLHLYRNVGIDGASSHSGRRTFATVLSSKGVGIRVLMRAMGHRNISTTIGYVDASDDMLRKAVDLV</sequence>
<protein>
    <submittedName>
        <fullName evidence="4">Site-specific integrase</fullName>
    </submittedName>
</protein>
<gene>
    <name evidence="4" type="ORF">IC609_02500</name>
</gene>
<keyword evidence="5" id="KW-1185">Reference proteome</keyword>
<comment type="caution">
    <text evidence="4">The sequence shown here is derived from an EMBL/GenBank/DDBJ whole genome shotgun (WGS) entry which is preliminary data.</text>
</comment>
<dbReference type="InterPro" id="IPR050090">
    <property type="entry name" value="Tyrosine_recombinase_XerCD"/>
</dbReference>
<evidence type="ECO:0000313" key="4">
    <source>
        <dbReference type="EMBL" id="MBD8049399.1"/>
    </source>
</evidence>
<dbReference type="CDD" id="cd00397">
    <property type="entry name" value="DNA_BRE_C"/>
    <property type="match status" value="1"/>
</dbReference>
<evidence type="ECO:0000313" key="5">
    <source>
        <dbReference type="Proteomes" id="UP000647424"/>
    </source>
</evidence>
<keyword evidence="1" id="KW-0229">DNA integration</keyword>
<dbReference type="Pfam" id="PF00589">
    <property type="entry name" value="Phage_integrase"/>
    <property type="match status" value="1"/>
</dbReference>
<dbReference type="GO" id="GO:0006310">
    <property type="term" value="P:DNA recombination"/>
    <property type="evidence" value="ECO:0007669"/>
    <property type="project" value="UniProtKB-KW"/>
</dbReference>
<dbReference type="InterPro" id="IPR013762">
    <property type="entry name" value="Integrase-like_cat_sf"/>
</dbReference>
<dbReference type="GO" id="GO:0015074">
    <property type="term" value="P:DNA integration"/>
    <property type="evidence" value="ECO:0007669"/>
    <property type="project" value="UniProtKB-KW"/>
</dbReference>
<dbReference type="Proteomes" id="UP000647424">
    <property type="component" value="Unassembled WGS sequence"/>
</dbReference>
<dbReference type="PROSITE" id="PS51898">
    <property type="entry name" value="TYR_RECOMBINASE"/>
    <property type="match status" value="1"/>
</dbReference>
<evidence type="ECO:0000256" key="2">
    <source>
        <dbReference type="ARBA" id="ARBA00023172"/>
    </source>
</evidence>
<name>A0A927IIA5_9BURK</name>
<dbReference type="EMBL" id="JACYFT010000001">
    <property type="protein sequence ID" value="MBD8049399.1"/>
    <property type="molecule type" value="Genomic_DNA"/>
</dbReference>
<dbReference type="SUPFAM" id="SSF56349">
    <property type="entry name" value="DNA breaking-rejoining enzymes"/>
    <property type="match status" value="1"/>
</dbReference>
<dbReference type="AlphaFoldDB" id="A0A927IIA5"/>
<dbReference type="Gene3D" id="1.10.443.10">
    <property type="entry name" value="Intergrase catalytic core"/>
    <property type="match status" value="1"/>
</dbReference>
<organism evidence="4 5">
    <name type="scientific">Limnohabitans radicicola</name>
    <dbReference type="NCBI Taxonomy" id="2771427"/>
    <lineage>
        <taxon>Bacteria</taxon>
        <taxon>Pseudomonadati</taxon>
        <taxon>Pseudomonadota</taxon>
        <taxon>Betaproteobacteria</taxon>
        <taxon>Burkholderiales</taxon>
        <taxon>Comamonadaceae</taxon>
        <taxon>Limnohabitans</taxon>
    </lineage>
</organism>
<dbReference type="InterPro" id="IPR011010">
    <property type="entry name" value="DNA_brk_join_enz"/>
</dbReference>
<reference evidence="4 5" key="1">
    <citation type="submission" date="2020-09" db="EMBL/GenBank/DDBJ databases">
        <title>Genome seq and assembly of Limnohabitants sp.</title>
        <authorList>
            <person name="Chhetri G."/>
        </authorList>
    </citation>
    <scope>NUCLEOTIDE SEQUENCE [LARGE SCALE GENOMIC DNA]</scope>
    <source>
        <strain evidence="4 5">JUR4</strain>
    </source>
</reference>
<evidence type="ECO:0000259" key="3">
    <source>
        <dbReference type="PROSITE" id="PS51898"/>
    </source>
</evidence>
<feature type="domain" description="Tyr recombinase" evidence="3">
    <location>
        <begin position="2"/>
        <end position="188"/>
    </location>
</feature>
<dbReference type="InterPro" id="IPR002104">
    <property type="entry name" value="Integrase_catalytic"/>
</dbReference>